<comment type="caution">
    <text evidence="10">Lacks conserved residue(s) required for the propagation of feature annotation.</text>
</comment>
<comment type="subcellular location">
    <subcellularLocation>
        <location evidence="1 10">Cell membrane</location>
        <topology evidence="1 10">Multi-pass membrane protein</topology>
    </subcellularLocation>
</comment>
<dbReference type="Proteomes" id="UP000005203">
    <property type="component" value="Linkage group LG2"/>
</dbReference>
<accession>A0A7M7IT20</accession>
<evidence type="ECO:0000256" key="4">
    <source>
        <dbReference type="ARBA" id="ARBA00022692"/>
    </source>
</evidence>
<feature type="transmembrane region" description="Helical" evidence="10">
    <location>
        <begin position="378"/>
        <end position="401"/>
    </location>
</feature>
<keyword evidence="4 10" id="KW-0812">Transmembrane</keyword>
<keyword evidence="7 10" id="KW-0472">Membrane</keyword>
<dbReference type="OrthoDB" id="6617147at2759"/>
<keyword evidence="6 10" id="KW-1133">Transmembrane helix</keyword>
<dbReference type="GO" id="GO:0004984">
    <property type="term" value="F:olfactory receptor activity"/>
    <property type="evidence" value="ECO:0007669"/>
    <property type="project" value="InterPro"/>
</dbReference>
<proteinExistence type="inferred from homology"/>
<name>A0A7M7IT20_APIME</name>
<evidence type="ECO:0000256" key="5">
    <source>
        <dbReference type="ARBA" id="ARBA00022725"/>
    </source>
</evidence>
<dbReference type="Pfam" id="PF02949">
    <property type="entry name" value="7tm_6"/>
    <property type="match status" value="1"/>
</dbReference>
<keyword evidence="3 10" id="KW-0716">Sensory transduction</keyword>
<feature type="transmembrane region" description="Helical" evidence="10">
    <location>
        <begin position="53"/>
        <end position="75"/>
    </location>
</feature>
<evidence type="ECO:0000256" key="9">
    <source>
        <dbReference type="ARBA" id="ARBA00023224"/>
    </source>
</evidence>
<evidence type="ECO:0000256" key="2">
    <source>
        <dbReference type="ARBA" id="ARBA00022475"/>
    </source>
</evidence>
<feature type="transmembrane region" description="Helical" evidence="10">
    <location>
        <begin position="142"/>
        <end position="162"/>
    </location>
</feature>
<keyword evidence="5 10" id="KW-0552">Olfaction</keyword>
<feature type="transmembrane region" description="Helical" evidence="10">
    <location>
        <begin position="314"/>
        <end position="334"/>
    </location>
</feature>
<dbReference type="GeneID" id="102653637"/>
<gene>
    <name evidence="13" type="primary">LOC102653637</name>
</gene>
<dbReference type="InterPro" id="IPR004117">
    <property type="entry name" value="7tm6_olfct_rcpt"/>
</dbReference>
<evidence type="ECO:0000256" key="1">
    <source>
        <dbReference type="ARBA" id="ARBA00004651"/>
    </source>
</evidence>
<dbReference type="RefSeq" id="XP_016773528.1">
    <property type="nucleotide sequence ID" value="XM_016918039.2"/>
</dbReference>
<keyword evidence="2" id="KW-1003">Cell membrane</keyword>
<reference evidence="13" key="2">
    <citation type="submission" date="2025-04" db="UniProtKB">
        <authorList>
            <consortium name="RefSeq"/>
        </authorList>
    </citation>
    <scope>IDENTIFICATION</scope>
    <source>
        <strain evidence="13">DH4</strain>
        <tissue evidence="13">Whole body</tissue>
    </source>
</reference>
<evidence type="ECO:0000313" key="11">
    <source>
        <dbReference type="EnsemblMetazoa" id="XP_016773528"/>
    </source>
</evidence>
<dbReference type="PANTHER" id="PTHR21137">
    <property type="entry name" value="ODORANT RECEPTOR"/>
    <property type="match status" value="1"/>
</dbReference>
<dbReference type="EnsemblMetazoa" id="XM_016918039">
    <property type="protein sequence ID" value="XP_016773528"/>
    <property type="gene ID" value="LOC102653637"/>
</dbReference>
<keyword evidence="9 10" id="KW-0807">Transducer</keyword>
<evidence type="ECO:0000256" key="10">
    <source>
        <dbReference type="RuleBase" id="RU351113"/>
    </source>
</evidence>
<dbReference type="GO" id="GO:0005886">
    <property type="term" value="C:plasma membrane"/>
    <property type="evidence" value="ECO:0007669"/>
    <property type="project" value="UniProtKB-SubCell"/>
</dbReference>
<keyword evidence="12" id="KW-1185">Reference proteome</keyword>
<dbReference type="PANTHER" id="PTHR21137:SF35">
    <property type="entry name" value="ODORANT RECEPTOR 19A-RELATED"/>
    <property type="match status" value="1"/>
</dbReference>
<protein>
    <recommendedName>
        <fullName evidence="10">Odorant receptor</fullName>
    </recommendedName>
</protein>
<sequence>MHPITLNESDCKARNLKYKEDIAYVTKHNKWILKSIGIWPSIFKDVSKFLPKIMFGLCNFVLFFAIIPCILYIVIEENDTMIRFKLFGLLSFCLVALIKYWTLLYRKSRIKNCVEQIWIDWEQVELYEDREMMLKYGQMGRNLMIICAMFTYTGGTIFHTILQYKVGTFIDEYNRTIKPVIYPTYNGLFNVQRSPIYEFVYILHCMCGYVMHSVTAGACGLTALFATHACGQIDIVIARLNDLIHGKYSKEKINLNARFTKIIEHHLRILRFSATVQEVLQELCFLECIGSTFLICLLEYYCITDWELNNTISLTTYIILLISLIFNIFILCYIGELLMEKSSNIGLSCFMIDWYYLPSKTIRGLILMIAISSNPTKISAGGIVDLSLSTFGNMFGSLLIIDYRSTEKDTYIHATSLSLRSTTLQSMLLSFCKQLFSNCLRICISLY</sequence>
<reference evidence="11" key="1">
    <citation type="submission" date="2021-01" db="UniProtKB">
        <authorList>
            <consortium name="EnsemblMetazoa"/>
        </authorList>
    </citation>
    <scope>IDENTIFICATION</scope>
    <source>
        <strain evidence="11">DH4</strain>
    </source>
</reference>
<keyword evidence="8 10" id="KW-0675">Receptor</keyword>
<dbReference type="AlphaFoldDB" id="A0A7M7IT20"/>
<feature type="transmembrane region" description="Helical" evidence="10">
    <location>
        <begin position="81"/>
        <end position="101"/>
    </location>
</feature>
<evidence type="ECO:0000256" key="6">
    <source>
        <dbReference type="ARBA" id="ARBA00022989"/>
    </source>
</evidence>
<organism evidence="11">
    <name type="scientific">Apis mellifera</name>
    <name type="common">Honeybee</name>
    <dbReference type="NCBI Taxonomy" id="7460"/>
    <lineage>
        <taxon>Eukaryota</taxon>
        <taxon>Metazoa</taxon>
        <taxon>Ecdysozoa</taxon>
        <taxon>Arthropoda</taxon>
        <taxon>Hexapoda</taxon>
        <taxon>Insecta</taxon>
        <taxon>Pterygota</taxon>
        <taxon>Neoptera</taxon>
        <taxon>Endopterygota</taxon>
        <taxon>Hymenoptera</taxon>
        <taxon>Apocrita</taxon>
        <taxon>Aculeata</taxon>
        <taxon>Apoidea</taxon>
        <taxon>Anthophila</taxon>
        <taxon>Apidae</taxon>
        <taxon>Apis</taxon>
    </lineage>
</organism>
<dbReference type="GO" id="GO:0005549">
    <property type="term" value="F:odorant binding"/>
    <property type="evidence" value="ECO:0007669"/>
    <property type="project" value="InterPro"/>
</dbReference>
<evidence type="ECO:0000256" key="7">
    <source>
        <dbReference type="ARBA" id="ARBA00023136"/>
    </source>
</evidence>
<evidence type="ECO:0000313" key="12">
    <source>
        <dbReference type="Proteomes" id="UP000005203"/>
    </source>
</evidence>
<dbReference type="GO" id="GO:0007165">
    <property type="term" value="P:signal transduction"/>
    <property type="evidence" value="ECO:0007669"/>
    <property type="project" value="UniProtKB-KW"/>
</dbReference>
<comment type="similarity">
    <text evidence="10">Belongs to the insect chemoreceptor superfamily. Heteromeric odorant receptor channel (TC 1.A.69) family.</text>
</comment>
<evidence type="ECO:0000256" key="3">
    <source>
        <dbReference type="ARBA" id="ARBA00022606"/>
    </source>
</evidence>
<evidence type="ECO:0000313" key="13">
    <source>
        <dbReference type="RefSeq" id="XP_016773528.1"/>
    </source>
</evidence>
<accession>A0A8B7KSD9</accession>
<evidence type="ECO:0000256" key="8">
    <source>
        <dbReference type="ARBA" id="ARBA00023170"/>
    </source>
</evidence>